<dbReference type="AlphaFoldDB" id="X1PW74"/>
<sequence length="49" mass="5677">MGKRKIIRLGLVILVAGIMIIGREFRELRVRIQHKPTSRFTDFNNLIGV</sequence>
<keyword evidence="1" id="KW-1133">Transmembrane helix</keyword>
<evidence type="ECO:0000256" key="1">
    <source>
        <dbReference type="SAM" id="Phobius"/>
    </source>
</evidence>
<organism evidence="2">
    <name type="scientific">marine sediment metagenome</name>
    <dbReference type="NCBI Taxonomy" id="412755"/>
    <lineage>
        <taxon>unclassified sequences</taxon>
        <taxon>metagenomes</taxon>
        <taxon>ecological metagenomes</taxon>
    </lineage>
</organism>
<feature type="transmembrane region" description="Helical" evidence="1">
    <location>
        <begin position="6"/>
        <end position="25"/>
    </location>
</feature>
<protein>
    <submittedName>
        <fullName evidence="2">Uncharacterized protein</fullName>
    </submittedName>
</protein>
<dbReference type="EMBL" id="BARV01024619">
    <property type="protein sequence ID" value="GAI35214.1"/>
    <property type="molecule type" value="Genomic_DNA"/>
</dbReference>
<proteinExistence type="predicted"/>
<accession>X1PW74</accession>
<keyword evidence="1" id="KW-0472">Membrane</keyword>
<gene>
    <name evidence="2" type="ORF">S06H3_40155</name>
</gene>
<comment type="caution">
    <text evidence="2">The sequence shown here is derived from an EMBL/GenBank/DDBJ whole genome shotgun (WGS) entry which is preliminary data.</text>
</comment>
<reference evidence="2" key="1">
    <citation type="journal article" date="2014" name="Front. Microbiol.">
        <title>High frequency of phylogenetically diverse reductive dehalogenase-homologous genes in deep subseafloor sedimentary metagenomes.</title>
        <authorList>
            <person name="Kawai M."/>
            <person name="Futagami T."/>
            <person name="Toyoda A."/>
            <person name="Takaki Y."/>
            <person name="Nishi S."/>
            <person name="Hori S."/>
            <person name="Arai W."/>
            <person name="Tsubouchi T."/>
            <person name="Morono Y."/>
            <person name="Uchiyama I."/>
            <person name="Ito T."/>
            <person name="Fujiyama A."/>
            <person name="Inagaki F."/>
            <person name="Takami H."/>
        </authorList>
    </citation>
    <scope>NUCLEOTIDE SEQUENCE</scope>
    <source>
        <strain evidence="2">Expedition CK06-06</strain>
    </source>
</reference>
<name>X1PW74_9ZZZZ</name>
<evidence type="ECO:0000313" key="2">
    <source>
        <dbReference type="EMBL" id="GAI35214.1"/>
    </source>
</evidence>
<keyword evidence="1" id="KW-0812">Transmembrane</keyword>